<name>A0AAQ3KP31_9LILI</name>
<dbReference type="PROSITE" id="PS51133">
    <property type="entry name" value="ZF_TFIIS_2"/>
    <property type="match status" value="1"/>
</dbReference>
<keyword evidence="7" id="KW-0539">Nucleus</keyword>
<keyword evidence="4 8" id="KW-0863">Zinc-finger</keyword>
<keyword evidence="13" id="KW-1185">Reference proteome</keyword>
<dbReference type="GO" id="GO:0003676">
    <property type="term" value="F:nucleic acid binding"/>
    <property type="evidence" value="ECO:0007669"/>
    <property type="project" value="InterPro"/>
</dbReference>
<comment type="similarity">
    <text evidence="9">Belongs to the archaeal rpoM/eukaryotic RPA12/RPB9/RPC11 RNA polymerase family.</text>
</comment>
<evidence type="ECO:0000256" key="4">
    <source>
        <dbReference type="ARBA" id="ARBA00022771"/>
    </source>
</evidence>
<dbReference type="GO" id="GO:0008270">
    <property type="term" value="F:zinc ion binding"/>
    <property type="evidence" value="ECO:0007669"/>
    <property type="project" value="UniProtKB-KW"/>
</dbReference>
<keyword evidence="10" id="KW-1133">Transmembrane helix</keyword>
<evidence type="ECO:0000256" key="1">
    <source>
        <dbReference type="ARBA" id="ARBA00004604"/>
    </source>
</evidence>
<evidence type="ECO:0000256" key="7">
    <source>
        <dbReference type="ARBA" id="ARBA00023242"/>
    </source>
</evidence>
<dbReference type="Proteomes" id="UP001327560">
    <property type="component" value="Chromosome 6"/>
</dbReference>
<dbReference type="InterPro" id="IPR012164">
    <property type="entry name" value="Rpa12/Rpb9/Rpc10/TFS"/>
</dbReference>
<dbReference type="GO" id="GO:0005730">
    <property type="term" value="C:nucleolus"/>
    <property type="evidence" value="ECO:0007669"/>
    <property type="project" value="UniProtKB-SubCell"/>
</dbReference>
<feature type="transmembrane region" description="Helical" evidence="10">
    <location>
        <begin position="29"/>
        <end position="47"/>
    </location>
</feature>
<gene>
    <name evidence="12" type="ORF">Cni_G21220</name>
</gene>
<evidence type="ECO:0000256" key="3">
    <source>
        <dbReference type="ARBA" id="ARBA00022723"/>
    </source>
</evidence>
<accession>A0AAQ3KP31</accession>
<feature type="domain" description="TFIIS-type" evidence="11">
    <location>
        <begin position="104"/>
        <end position="145"/>
    </location>
</feature>
<dbReference type="SUPFAM" id="SSF57783">
    <property type="entry name" value="Zinc beta-ribbon"/>
    <property type="match status" value="2"/>
</dbReference>
<evidence type="ECO:0000256" key="8">
    <source>
        <dbReference type="PROSITE-ProRule" id="PRU00472"/>
    </source>
</evidence>
<evidence type="ECO:0000259" key="11">
    <source>
        <dbReference type="PROSITE" id="PS51133"/>
    </source>
</evidence>
<dbReference type="EMBL" id="CP136895">
    <property type="protein sequence ID" value="WOL12453.1"/>
    <property type="molecule type" value="Genomic_DNA"/>
</dbReference>
<dbReference type="GO" id="GO:0006283">
    <property type="term" value="P:transcription-coupled nucleotide-excision repair"/>
    <property type="evidence" value="ECO:0007669"/>
    <property type="project" value="TreeGrafter"/>
</dbReference>
<dbReference type="FunFam" id="2.20.25.10:FF:000004">
    <property type="entry name" value="DNA-directed RNA polymerase subunit"/>
    <property type="match status" value="1"/>
</dbReference>
<dbReference type="GO" id="GO:0006367">
    <property type="term" value="P:transcription initiation at RNA polymerase II promoter"/>
    <property type="evidence" value="ECO:0007669"/>
    <property type="project" value="TreeGrafter"/>
</dbReference>
<evidence type="ECO:0000313" key="12">
    <source>
        <dbReference type="EMBL" id="WOL12453.1"/>
    </source>
</evidence>
<evidence type="ECO:0000256" key="2">
    <source>
        <dbReference type="ARBA" id="ARBA00022478"/>
    </source>
</evidence>
<keyword evidence="5" id="KW-0862">Zinc</keyword>
<sequence>MSALKFCREWRVSFFLIFSPPKSSSSSSSWYFVLPLLLCFFSNNVLYPREDREQRLLLFACRNCDHQEIAEDLCVYEMKIDHSVSKRSQVLRDEAADPALPRTRNIRCSNCNHPEAVFFQAPSKGEEGMALFFICCNPNCGHRWRD</sequence>
<dbReference type="GO" id="GO:0003899">
    <property type="term" value="F:DNA-directed RNA polymerase activity"/>
    <property type="evidence" value="ECO:0007669"/>
    <property type="project" value="InterPro"/>
</dbReference>
<dbReference type="PANTHER" id="PTHR11239:SF1">
    <property type="entry name" value="DNA-DIRECTED RNA POLYMERASE II SUBUNIT RPB9"/>
    <property type="match status" value="1"/>
</dbReference>
<reference evidence="12 13" key="1">
    <citation type="submission" date="2023-10" db="EMBL/GenBank/DDBJ databases">
        <title>Chromosome-scale genome assembly provides insights into flower coloration mechanisms of Canna indica.</title>
        <authorList>
            <person name="Li C."/>
        </authorList>
    </citation>
    <scope>NUCLEOTIDE SEQUENCE [LARGE SCALE GENOMIC DNA]</scope>
    <source>
        <tissue evidence="12">Flower</tissue>
    </source>
</reference>
<comment type="subcellular location">
    <subcellularLocation>
        <location evidence="1">Nucleus</location>
        <location evidence="1">Nucleolus</location>
    </subcellularLocation>
</comment>
<dbReference type="InterPro" id="IPR001529">
    <property type="entry name" value="Zn_ribbon_RPB9"/>
</dbReference>
<dbReference type="Gene3D" id="2.20.25.10">
    <property type="match status" value="2"/>
</dbReference>
<evidence type="ECO:0000256" key="10">
    <source>
        <dbReference type="SAM" id="Phobius"/>
    </source>
</evidence>
<evidence type="ECO:0000256" key="9">
    <source>
        <dbReference type="RuleBase" id="RU003474"/>
    </source>
</evidence>
<dbReference type="InterPro" id="IPR001222">
    <property type="entry name" value="Znf_TFIIS"/>
</dbReference>
<keyword evidence="10" id="KW-0812">Transmembrane</keyword>
<dbReference type="Pfam" id="PF01096">
    <property type="entry name" value="Zn_ribbon_TFIIS"/>
    <property type="match status" value="1"/>
</dbReference>
<dbReference type="SMART" id="SM00661">
    <property type="entry name" value="RPOL9"/>
    <property type="match status" value="1"/>
</dbReference>
<keyword evidence="3 9" id="KW-0479">Metal-binding</keyword>
<protein>
    <submittedName>
        <fullName evidence="12">DNA-directed RNA polymerases II, IV and V subunit 9A-like isoform X2</fullName>
    </submittedName>
</protein>
<dbReference type="SMART" id="SM00440">
    <property type="entry name" value="ZnF_C2C2"/>
    <property type="match status" value="1"/>
</dbReference>
<evidence type="ECO:0000313" key="13">
    <source>
        <dbReference type="Proteomes" id="UP001327560"/>
    </source>
</evidence>
<dbReference type="InterPro" id="IPR034012">
    <property type="entry name" value="Zn_ribbon_RPB9_C"/>
</dbReference>
<dbReference type="GO" id="GO:0001193">
    <property type="term" value="P:maintenance of transcriptional fidelity during transcription elongation by RNA polymerase II"/>
    <property type="evidence" value="ECO:0007669"/>
    <property type="project" value="TreeGrafter"/>
</dbReference>
<dbReference type="GO" id="GO:0005665">
    <property type="term" value="C:RNA polymerase II, core complex"/>
    <property type="evidence" value="ECO:0007669"/>
    <property type="project" value="TreeGrafter"/>
</dbReference>
<keyword evidence="6 9" id="KW-0804">Transcription</keyword>
<keyword evidence="10" id="KW-0472">Membrane</keyword>
<proteinExistence type="inferred from homology"/>
<evidence type="ECO:0000256" key="6">
    <source>
        <dbReference type="ARBA" id="ARBA00023163"/>
    </source>
</evidence>
<organism evidence="12 13">
    <name type="scientific">Canna indica</name>
    <name type="common">Indian-shot</name>
    <dbReference type="NCBI Taxonomy" id="4628"/>
    <lineage>
        <taxon>Eukaryota</taxon>
        <taxon>Viridiplantae</taxon>
        <taxon>Streptophyta</taxon>
        <taxon>Embryophyta</taxon>
        <taxon>Tracheophyta</taxon>
        <taxon>Spermatophyta</taxon>
        <taxon>Magnoliopsida</taxon>
        <taxon>Liliopsida</taxon>
        <taxon>Zingiberales</taxon>
        <taxon>Cannaceae</taxon>
        <taxon>Canna</taxon>
    </lineage>
</organism>
<dbReference type="CDD" id="cd10508">
    <property type="entry name" value="Zn-ribbon_RPB9"/>
    <property type="match status" value="1"/>
</dbReference>
<evidence type="ECO:0000256" key="5">
    <source>
        <dbReference type="ARBA" id="ARBA00022833"/>
    </source>
</evidence>
<dbReference type="AlphaFoldDB" id="A0AAQ3KP31"/>
<keyword evidence="2 9" id="KW-0240">DNA-directed RNA polymerase</keyword>
<dbReference type="PANTHER" id="PTHR11239">
    <property type="entry name" value="DNA-DIRECTED RNA POLYMERASE"/>
    <property type="match status" value="1"/>
</dbReference>